<comment type="caution">
    <text evidence="2">The sequence shown here is derived from an EMBL/GenBank/DDBJ whole genome shotgun (WGS) entry which is preliminary data.</text>
</comment>
<accession>A0AAD5S6T9</accession>
<sequence>MASKHTDGPHPDPSDIFTSRHCNPFIHKSDPGFVSSSKTAPPKTPPKALSQILAETKEAHHKAIIAELDSLVKDLPKTSWMYELPRSSKPPILGLSFPHYNAENLR</sequence>
<reference evidence="2" key="1">
    <citation type="submission" date="2020-05" db="EMBL/GenBank/DDBJ databases">
        <title>Phylogenomic resolution of chytrid fungi.</title>
        <authorList>
            <person name="Stajich J.E."/>
            <person name="Amses K."/>
            <person name="Simmons R."/>
            <person name="Seto K."/>
            <person name="Myers J."/>
            <person name="Bonds A."/>
            <person name="Quandt C.A."/>
            <person name="Barry K."/>
            <person name="Liu P."/>
            <person name="Grigoriev I."/>
            <person name="Longcore J.E."/>
            <person name="James T.Y."/>
        </authorList>
    </citation>
    <scope>NUCLEOTIDE SEQUENCE</scope>
    <source>
        <strain evidence="2">JEL0318</strain>
    </source>
</reference>
<dbReference type="AlphaFoldDB" id="A0AAD5S6T9"/>
<evidence type="ECO:0000256" key="1">
    <source>
        <dbReference type="SAM" id="MobiDB-lite"/>
    </source>
</evidence>
<name>A0AAD5S6T9_9FUNG</name>
<keyword evidence="3" id="KW-1185">Reference proteome</keyword>
<evidence type="ECO:0000313" key="2">
    <source>
        <dbReference type="EMBL" id="KAJ3047884.1"/>
    </source>
</evidence>
<feature type="region of interest" description="Disordered" evidence="1">
    <location>
        <begin position="1"/>
        <end position="21"/>
    </location>
</feature>
<gene>
    <name evidence="2" type="ORF">HK097_011079</name>
</gene>
<evidence type="ECO:0000313" key="3">
    <source>
        <dbReference type="Proteomes" id="UP001212841"/>
    </source>
</evidence>
<feature type="compositionally biased region" description="Basic and acidic residues" evidence="1">
    <location>
        <begin position="1"/>
        <end position="13"/>
    </location>
</feature>
<proteinExistence type="predicted"/>
<organism evidence="2 3">
    <name type="scientific">Rhizophlyctis rosea</name>
    <dbReference type="NCBI Taxonomy" id="64517"/>
    <lineage>
        <taxon>Eukaryota</taxon>
        <taxon>Fungi</taxon>
        <taxon>Fungi incertae sedis</taxon>
        <taxon>Chytridiomycota</taxon>
        <taxon>Chytridiomycota incertae sedis</taxon>
        <taxon>Chytridiomycetes</taxon>
        <taxon>Rhizophlyctidales</taxon>
        <taxon>Rhizophlyctidaceae</taxon>
        <taxon>Rhizophlyctis</taxon>
    </lineage>
</organism>
<protein>
    <submittedName>
        <fullName evidence="2">Uncharacterized protein</fullName>
    </submittedName>
</protein>
<dbReference type="Proteomes" id="UP001212841">
    <property type="component" value="Unassembled WGS sequence"/>
</dbReference>
<dbReference type="EMBL" id="JADGJD010000883">
    <property type="protein sequence ID" value="KAJ3047884.1"/>
    <property type="molecule type" value="Genomic_DNA"/>
</dbReference>